<keyword evidence="1" id="KW-0472">Membrane</keyword>
<dbReference type="InterPro" id="IPR019251">
    <property type="entry name" value="DUF2231_TM"/>
</dbReference>
<evidence type="ECO:0000313" key="3">
    <source>
        <dbReference type="EMBL" id="MFC6387600.1"/>
    </source>
</evidence>
<feature type="transmembrane region" description="Helical" evidence="1">
    <location>
        <begin position="12"/>
        <end position="31"/>
    </location>
</feature>
<dbReference type="EMBL" id="JBHSTQ010000019">
    <property type="protein sequence ID" value="MFC6387600.1"/>
    <property type="molecule type" value="Genomic_DNA"/>
</dbReference>
<dbReference type="RefSeq" id="WP_253076834.1">
    <property type="nucleotide sequence ID" value="NZ_JAMXWN010000012.1"/>
</dbReference>
<feature type="domain" description="DUF2231" evidence="2">
    <location>
        <begin position="3"/>
        <end position="136"/>
    </location>
</feature>
<feature type="transmembrane region" description="Helical" evidence="1">
    <location>
        <begin position="38"/>
        <end position="55"/>
    </location>
</feature>
<feature type="transmembrane region" description="Helical" evidence="1">
    <location>
        <begin position="107"/>
        <end position="125"/>
    </location>
</feature>
<feature type="transmembrane region" description="Helical" evidence="1">
    <location>
        <begin position="81"/>
        <end position="100"/>
    </location>
</feature>
<dbReference type="Proteomes" id="UP001596267">
    <property type="component" value="Unassembled WGS sequence"/>
</dbReference>
<proteinExistence type="predicted"/>
<gene>
    <name evidence="3" type="ORF">ACFP7A_13475</name>
</gene>
<name>A0ABW1WHQ7_9BACL</name>
<evidence type="ECO:0000256" key="1">
    <source>
        <dbReference type="SAM" id="Phobius"/>
    </source>
</evidence>
<keyword evidence="4" id="KW-1185">Reference proteome</keyword>
<keyword evidence="1" id="KW-0812">Transmembrane</keyword>
<comment type="caution">
    <text evidence="3">The sequence shown here is derived from an EMBL/GenBank/DDBJ whole genome shotgun (WGS) entry which is preliminary data.</text>
</comment>
<protein>
    <submittedName>
        <fullName evidence="3">DUF2231 domain-containing protein</fullName>
    </submittedName>
</protein>
<accession>A0ABW1WHQ7</accession>
<evidence type="ECO:0000313" key="4">
    <source>
        <dbReference type="Proteomes" id="UP001596267"/>
    </source>
</evidence>
<reference evidence="4" key="1">
    <citation type="journal article" date="2019" name="Int. J. Syst. Evol. Microbiol.">
        <title>The Global Catalogue of Microorganisms (GCM) 10K type strain sequencing project: providing services to taxonomists for standard genome sequencing and annotation.</title>
        <authorList>
            <consortium name="The Broad Institute Genomics Platform"/>
            <consortium name="The Broad Institute Genome Sequencing Center for Infectious Disease"/>
            <person name="Wu L."/>
            <person name="Ma J."/>
        </authorList>
    </citation>
    <scope>NUCLEOTIDE SEQUENCE [LARGE SCALE GENOMIC DNA]</scope>
    <source>
        <strain evidence="4">CCUG 42001</strain>
    </source>
</reference>
<dbReference type="Pfam" id="PF09990">
    <property type="entry name" value="DUF2231"/>
    <property type="match status" value="1"/>
</dbReference>
<evidence type="ECO:0000259" key="2">
    <source>
        <dbReference type="Pfam" id="PF09990"/>
    </source>
</evidence>
<sequence>MFGTPLHPLLVHFPIALFILGTILQVVALWRKDFFDKAALFLLSVGFISGIAAYLSGDGAEEFAAAHWGSAYRTAVEIHQFYATVTLLLFGTAIGLRILFHFFQKKILIPLMLIFCIFGSITLALTGHYGGQMVYIQKHVDSLYSPNTKSSMQNE</sequence>
<organism evidence="3 4">
    <name type="scientific">Sporolactobacillus kofuensis</name>
    <dbReference type="NCBI Taxonomy" id="269672"/>
    <lineage>
        <taxon>Bacteria</taxon>
        <taxon>Bacillati</taxon>
        <taxon>Bacillota</taxon>
        <taxon>Bacilli</taxon>
        <taxon>Bacillales</taxon>
        <taxon>Sporolactobacillaceae</taxon>
        <taxon>Sporolactobacillus</taxon>
    </lineage>
</organism>
<keyword evidence="1" id="KW-1133">Transmembrane helix</keyword>